<dbReference type="EMBL" id="JAMZMK010009671">
    <property type="protein sequence ID" value="KAI7734676.1"/>
    <property type="molecule type" value="Genomic_DNA"/>
</dbReference>
<evidence type="ECO:0000256" key="1">
    <source>
        <dbReference type="ARBA" id="ARBA00006955"/>
    </source>
</evidence>
<dbReference type="SUPFAM" id="SSF47954">
    <property type="entry name" value="Cyclin-like"/>
    <property type="match status" value="2"/>
</dbReference>
<keyword evidence="12" id="KW-1185">Reference proteome</keyword>
<dbReference type="Pfam" id="PF02984">
    <property type="entry name" value="Cyclin_C"/>
    <property type="match status" value="1"/>
</dbReference>
<evidence type="ECO:0000256" key="3">
    <source>
        <dbReference type="ARBA" id="ARBA00023127"/>
    </source>
</evidence>
<dbReference type="AlphaFoldDB" id="A0AAD5C616"/>
<evidence type="ECO:0000313" key="11">
    <source>
        <dbReference type="EMBL" id="KAI7734676.1"/>
    </source>
</evidence>
<keyword evidence="3 7" id="KW-0195">Cyclin</keyword>
<evidence type="ECO:0000256" key="8">
    <source>
        <dbReference type="SAM" id="MobiDB-lite"/>
    </source>
</evidence>
<proteinExistence type="inferred from homology"/>
<evidence type="ECO:0000259" key="9">
    <source>
        <dbReference type="SMART" id="SM00385"/>
    </source>
</evidence>
<dbReference type="SMART" id="SM01332">
    <property type="entry name" value="Cyclin_C"/>
    <property type="match status" value="1"/>
</dbReference>
<dbReference type="Pfam" id="PF00134">
    <property type="entry name" value="Cyclin_N"/>
    <property type="match status" value="1"/>
</dbReference>
<evidence type="ECO:0008006" key="13">
    <source>
        <dbReference type="Google" id="ProtNLM"/>
    </source>
</evidence>
<dbReference type="InterPro" id="IPR004367">
    <property type="entry name" value="Cyclin_C-dom"/>
</dbReference>
<keyword evidence="2" id="KW-0132">Cell division</keyword>
<evidence type="ECO:0000256" key="4">
    <source>
        <dbReference type="ARBA" id="ARBA00023306"/>
    </source>
</evidence>
<sequence>KSIVIGAKKISCETRHNQRGLSEINNKNLDNRGGGGSAGAQPHSCVAKQESFITYDIWEDQDEDQSAQMLLETTETMLDQWYHDMEVEMEDSFEECVVDIDIDIGIDINIDIDICDDGNQLAVVEYVEDLYAFYRRMESCSLVSPDYMSQQFNINQNMRAINIDWLIQVHHELELQPETLFLTVNLIDRFLAKHSATRENLQLVGLVAMFLSCKYEEVVVPFVQDLTPYSANAYSRSEILKMEKLMLNKLEYDMSCPTAYVFLRRCLKAARSEPKLDNLSFFLIELCLVEYEMLKFPPSLLAAASVYTAQCSLYGRRQWSKTCEWHTTYSDDQLLECSKMIVGYHQRASTGRCTGVYKKYNTLKYGYAAKCEPAKILVEETNNFFKNNNVT</sequence>
<evidence type="ECO:0000259" key="10">
    <source>
        <dbReference type="SMART" id="SM01332"/>
    </source>
</evidence>
<keyword evidence="4" id="KW-0131">Cell cycle</keyword>
<feature type="domain" description="Cyclin-like" evidence="9">
    <location>
        <begin position="261"/>
        <end position="343"/>
    </location>
</feature>
<dbReference type="InterPro" id="IPR013763">
    <property type="entry name" value="Cyclin-like_dom"/>
</dbReference>
<accession>A0AAD5C616</accession>
<comment type="subunit">
    <text evidence="6">Interacts with the CDC2 and CDK2 protein kinases to form a serine/threonine kinase holoenzyme complex. The cyclin subunit imparts substrate specificity to the complex.</text>
</comment>
<dbReference type="InterPro" id="IPR006671">
    <property type="entry name" value="Cyclin_N"/>
</dbReference>
<comment type="caution">
    <text evidence="11">The sequence shown here is derived from an EMBL/GenBank/DDBJ whole genome shotgun (WGS) entry which is preliminary data.</text>
</comment>
<evidence type="ECO:0000256" key="7">
    <source>
        <dbReference type="RuleBase" id="RU000383"/>
    </source>
</evidence>
<dbReference type="InterPro" id="IPR036915">
    <property type="entry name" value="Cyclin-like_sf"/>
</dbReference>
<feature type="non-terminal residue" evidence="11">
    <location>
        <position position="1"/>
    </location>
</feature>
<feature type="domain" description="Cyclin-like" evidence="9">
    <location>
        <begin position="164"/>
        <end position="248"/>
    </location>
</feature>
<dbReference type="SMART" id="SM00385">
    <property type="entry name" value="CYCLIN"/>
    <property type="match status" value="2"/>
</dbReference>
<comment type="function">
    <text evidence="5">Essential for the control of the cell cycle at the G2/M (mitosis) transition. G2/M cyclins accumulate steadily during G2 and are abruptly destroyed at mitosis.</text>
</comment>
<feature type="region of interest" description="Disordered" evidence="8">
    <location>
        <begin position="21"/>
        <end position="42"/>
    </location>
</feature>
<dbReference type="Proteomes" id="UP001206925">
    <property type="component" value="Unassembled WGS sequence"/>
</dbReference>
<evidence type="ECO:0000313" key="12">
    <source>
        <dbReference type="Proteomes" id="UP001206925"/>
    </source>
</evidence>
<feature type="domain" description="Cyclin C-terminal" evidence="10">
    <location>
        <begin position="257"/>
        <end position="374"/>
    </location>
</feature>
<dbReference type="GO" id="GO:0051301">
    <property type="term" value="P:cell division"/>
    <property type="evidence" value="ECO:0007669"/>
    <property type="project" value="UniProtKB-KW"/>
</dbReference>
<dbReference type="PANTHER" id="PTHR10177">
    <property type="entry name" value="CYCLINS"/>
    <property type="match status" value="1"/>
</dbReference>
<gene>
    <name evidence="11" type="ORF">M8C21_009094</name>
</gene>
<name>A0AAD5C616_AMBAR</name>
<dbReference type="Gene3D" id="1.10.472.10">
    <property type="entry name" value="Cyclin-like"/>
    <property type="match status" value="2"/>
</dbReference>
<evidence type="ECO:0000256" key="6">
    <source>
        <dbReference type="ARBA" id="ARBA00065123"/>
    </source>
</evidence>
<evidence type="ECO:0000256" key="2">
    <source>
        <dbReference type="ARBA" id="ARBA00022618"/>
    </source>
</evidence>
<dbReference type="FunFam" id="1.10.472.10:FF:000032">
    <property type="entry name" value="G2/mitotic-specific cyclin-1"/>
    <property type="match status" value="1"/>
</dbReference>
<reference evidence="11" key="1">
    <citation type="submission" date="2022-06" db="EMBL/GenBank/DDBJ databases">
        <title>Uncovering the hologenomic basis of an extraordinary plant invasion.</title>
        <authorList>
            <person name="Bieker V.C."/>
            <person name="Martin M.D."/>
            <person name="Gilbert T."/>
            <person name="Hodgins K."/>
            <person name="Battlay P."/>
            <person name="Petersen B."/>
            <person name="Wilson J."/>
        </authorList>
    </citation>
    <scope>NUCLEOTIDE SEQUENCE</scope>
    <source>
        <strain evidence="11">AA19_3_7</strain>
        <tissue evidence="11">Leaf</tissue>
    </source>
</reference>
<comment type="similarity">
    <text evidence="1">Belongs to the cyclin family. Cyclin AB subfamily.</text>
</comment>
<dbReference type="InterPro" id="IPR039361">
    <property type="entry name" value="Cyclin"/>
</dbReference>
<protein>
    <recommendedName>
        <fullName evidence="13">G2/mitotic-specific cyclin-2-like protein</fullName>
    </recommendedName>
</protein>
<evidence type="ECO:0000256" key="5">
    <source>
        <dbReference type="ARBA" id="ARBA00059307"/>
    </source>
</evidence>
<dbReference type="GO" id="GO:0010332">
    <property type="term" value="P:response to gamma radiation"/>
    <property type="evidence" value="ECO:0007669"/>
    <property type="project" value="UniProtKB-ARBA"/>
</dbReference>
<organism evidence="11 12">
    <name type="scientific">Ambrosia artemisiifolia</name>
    <name type="common">Common ragweed</name>
    <dbReference type="NCBI Taxonomy" id="4212"/>
    <lineage>
        <taxon>Eukaryota</taxon>
        <taxon>Viridiplantae</taxon>
        <taxon>Streptophyta</taxon>
        <taxon>Embryophyta</taxon>
        <taxon>Tracheophyta</taxon>
        <taxon>Spermatophyta</taxon>
        <taxon>Magnoliopsida</taxon>
        <taxon>eudicotyledons</taxon>
        <taxon>Gunneridae</taxon>
        <taxon>Pentapetalae</taxon>
        <taxon>asterids</taxon>
        <taxon>campanulids</taxon>
        <taxon>Asterales</taxon>
        <taxon>Asteraceae</taxon>
        <taxon>Asteroideae</taxon>
        <taxon>Heliantheae alliance</taxon>
        <taxon>Heliantheae</taxon>
        <taxon>Ambrosia</taxon>
    </lineage>
</organism>